<keyword evidence="9" id="KW-1185">Reference proteome</keyword>
<evidence type="ECO:0000256" key="3">
    <source>
        <dbReference type="ARBA" id="ARBA00022679"/>
    </source>
</evidence>
<dbReference type="PANTHER" id="PTHR45875">
    <property type="entry name" value="METHYLTRANSFERASE N6AMT1"/>
    <property type="match status" value="1"/>
</dbReference>
<dbReference type="InterPro" id="IPR007848">
    <property type="entry name" value="Small_mtfrase_dom"/>
</dbReference>
<dbReference type="Pfam" id="PF23186">
    <property type="entry name" value="DUF7059"/>
    <property type="match status" value="1"/>
</dbReference>
<gene>
    <name evidence="8" type="ORF">JQN70_13185</name>
</gene>
<dbReference type="InterPro" id="IPR029063">
    <property type="entry name" value="SAM-dependent_MTases_sf"/>
</dbReference>
<evidence type="ECO:0000256" key="2">
    <source>
        <dbReference type="ARBA" id="ARBA00022603"/>
    </source>
</evidence>
<evidence type="ECO:0000259" key="6">
    <source>
        <dbReference type="Pfam" id="PF23186"/>
    </source>
</evidence>
<dbReference type="SUPFAM" id="SSF53335">
    <property type="entry name" value="S-adenosyl-L-methionine-dependent methyltransferases"/>
    <property type="match status" value="1"/>
</dbReference>
<dbReference type="InterPro" id="IPR056684">
    <property type="entry name" value="DUF7782"/>
</dbReference>
<accession>A0ABS2CN90</accession>
<feature type="domain" description="DUF7782" evidence="7">
    <location>
        <begin position="392"/>
        <end position="499"/>
    </location>
</feature>
<evidence type="ECO:0000313" key="9">
    <source>
        <dbReference type="Proteomes" id="UP001430172"/>
    </source>
</evidence>
<dbReference type="InterPro" id="IPR055487">
    <property type="entry name" value="DUF7059"/>
</dbReference>
<keyword evidence="4" id="KW-0949">S-adenosyl-L-methionine</keyword>
<reference evidence="8" key="1">
    <citation type="submission" date="2021-02" db="EMBL/GenBank/DDBJ databases">
        <title>Phycicoccus sp. MQZ13P-5T, whole genome shotgun sequence.</title>
        <authorList>
            <person name="Tuo L."/>
        </authorList>
    </citation>
    <scope>NUCLEOTIDE SEQUENCE</scope>
    <source>
        <strain evidence="8">MQZ13P-5</strain>
    </source>
</reference>
<dbReference type="PANTHER" id="PTHR45875:SF1">
    <property type="entry name" value="METHYLTRANSFERASE N6AMT1"/>
    <property type="match status" value="1"/>
</dbReference>
<proteinExistence type="inferred from homology"/>
<name>A0ABS2CN90_9MICO</name>
<comment type="similarity">
    <text evidence="1">Belongs to the eukaryotic/archaeal PrmC-related family.</text>
</comment>
<dbReference type="InterPro" id="IPR002052">
    <property type="entry name" value="DNA_methylase_N6_adenine_CS"/>
</dbReference>
<feature type="domain" description="DUF7059" evidence="6">
    <location>
        <begin position="22"/>
        <end position="106"/>
    </location>
</feature>
<sequence>MTANPPRADAALVARLRADLTASGFTVAGVTDLLGPMAAAALDRDQALPAQRATDASDDPRAALVRLFTLGDPVDAPEVAAALPGLGVSGGVELGLLAPEGDAVVALCDLRPYAADGADWWVASDLGELATGRPLTPDHVLGVGGASATLASWTPRLPATRALDLGTGCGVQALHLGAHAERVTVTDLSERALAYARFNAALNGLSWEVRSGSMLDPVAGERFDLVVSNPPFVITPRSGAVPLFEYRDGGAAGDAVVRDLVRTVGSHLEPGGVAQLLGNWEVPRGTTWTERVGEWLDGTGLDAWVVQREVQDPAEYAETWARDGGHHPGTADFNAMYTAWLDDFAARDVEAIGFGVVTLQRPTTGREPFRDLVDVPGPVEQPMGPSVLAGLRARTWLAEHDDDAVLDTAWRVADDVTEERHSVPGEADPRVILLRQGGGLRRHLPLTTLTAALVSVCDGELTARAATAAIAGLLDLDDEAVRTEATAFLRDAARDGLIVR</sequence>
<feature type="domain" description="Methyltransferase small" evidence="5">
    <location>
        <begin position="146"/>
        <end position="279"/>
    </location>
</feature>
<dbReference type="EMBL" id="JAFDVD010000014">
    <property type="protein sequence ID" value="MBM6401347.1"/>
    <property type="molecule type" value="Genomic_DNA"/>
</dbReference>
<dbReference type="InterPro" id="IPR052190">
    <property type="entry name" value="Euk-Arch_PrmC-MTase"/>
</dbReference>
<dbReference type="GO" id="GO:0008168">
    <property type="term" value="F:methyltransferase activity"/>
    <property type="evidence" value="ECO:0007669"/>
    <property type="project" value="UniProtKB-KW"/>
</dbReference>
<dbReference type="Pfam" id="PF05175">
    <property type="entry name" value="MTS"/>
    <property type="match status" value="1"/>
</dbReference>
<evidence type="ECO:0000313" key="8">
    <source>
        <dbReference type="EMBL" id="MBM6401347.1"/>
    </source>
</evidence>
<dbReference type="CDD" id="cd02440">
    <property type="entry name" value="AdoMet_MTases"/>
    <property type="match status" value="1"/>
</dbReference>
<dbReference type="Pfam" id="PF25004">
    <property type="entry name" value="DUF7782"/>
    <property type="match status" value="1"/>
</dbReference>
<evidence type="ECO:0000259" key="5">
    <source>
        <dbReference type="Pfam" id="PF05175"/>
    </source>
</evidence>
<dbReference type="RefSeq" id="WP_204131815.1">
    <property type="nucleotide sequence ID" value="NZ_JAFDVD010000014.1"/>
</dbReference>
<comment type="caution">
    <text evidence="8">The sequence shown here is derived from an EMBL/GenBank/DDBJ whole genome shotgun (WGS) entry which is preliminary data.</text>
</comment>
<evidence type="ECO:0000259" key="7">
    <source>
        <dbReference type="Pfam" id="PF25004"/>
    </source>
</evidence>
<keyword evidence="2 8" id="KW-0489">Methyltransferase</keyword>
<dbReference type="GO" id="GO:0032259">
    <property type="term" value="P:methylation"/>
    <property type="evidence" value="ECO:0007669"/>
    <property type="project" value="UniProtKB-KW"/>
</dbReference>
<dbReference type="Gene3D" id="3.40.50.150">
    <property type="entry name" value="Vaccinia Virus protein VP39"/>
    <property type="match status" value="1"/>
</dbReference>
<organism evidence="8 9">
    <name type="scientific">Phycicoccus sonneratiae</name>
    <dbReference type="NCBI Taxonomy" id="2807628"/>
    <lineage>
        <taxon>Bacteria</taxon>
        <taxon>Bacillati</taxon>
        <taxon>Actinomycetota</taxon>
        <taxon>Actinomycetes</taxon>
        <taxon>Micrococcales</taxon>
        <taxon>Intrasporangiaceae</taxon>
        <taxon>Phycicoccus</taxon>
    </lineage>
</organism>
<evidence type="ECO:0000256" key="4">
    <source>
        <dbReference type="ARBA" id="ARBA00022691"/>
    </source>
</evidence>
<protein>
    <submittedName>
        <fullName evidence="8">Methyltransferase</fullName>
    </submittedName>
</protein>
<dbReference type="Proteomes" id="UP001430172">
    <property type="component" value="Unassembled WGS sequence"/>
</dbReference>
<evidence type="ECO:0000256" key="1">
    <source>
        <dbReference type="ARBA" id="ARBA00006149"/>
    </source>
</evidence>
<keyword evidence="3" id="KW-0808">Transferase</keyword>
<dbReference type="PROSITE" id="PS00092">
    <property type="entry name" value="N6_MTASE"/>
    <property type="match status" value="1"/>
</dbReference>